<protein>
    <submittedName>
        <fullName evidence="1">Uncharacterized protein</fullName>
    </submittedName>
</protein>
<accession>A0A2S8STI0</accession>
<reference evidence="1 2" key="1">
    <citation type="journal article" date="2018" name="Syst. Appl. Microbiol.">
        <title>Abditibacterium utsteinense sp. nov., the first cultivated member of candidate phylum FBP, isolated from ice-free Antarctic soil samples.</title>
        <authorList>
            <person name="Tahon G."/>
            <person name="Tytgat B."/>
            <person name="Lebbe L."/>
            <person name="Carlier A."/>
            <person name="Willems A."/>
        </authorList>
    </citation>
    <scope>NUCLEOTIDE SEQUENCE [LARGE SCALE GENOMIC DNA]</scope>
    <source>
        <strain evidence="1 2">LMG 29911</strain>
    </source>
</reference>
<evidence type="ECO:0000313" key="1">
    <source>
        <dbReference type="EMBL" id="PQV64113.1"/>
    </source>
</evidence>
<dbReference type="InParanoid" id="A0A2S8STI0"/>
<comment type="caution">
    <text evidence="1">The sequence shown here is derived from an EMBL/GenBank/DDBJ whole genome shotgun (WGS) entry which is preliminary data.</text>
</comment>
<sequence>MVLVGTCHVVSTVSKADEAKNVTLSTDMTCPYQSAKFYSASWLVCAEEEIVGA</sequence>
<dbReference type="EMBL" id="NIGF01000007">
    <property type="protein sequence ID" value="PQV64113.1"/>
    <property type="molecule type" value="Genomic_DNA"/>
</dbReference>
<organism evidence="1 2">
    <name type="scientific">Abditibacterium utsteinense</name>
    <dbReference type="NCBI Taxonomy" id="1960156"/>
    <lineage>
        <taxon>Bacteria</taxon>
        <taxon>Pseudomonadati</taxon>
        <taxon>Abditibacteriota</taxon>
        <taxon>Abditibacteriia</taxon>
        <taxon>Abditibacteriales</taxon>
        <taxon>Abditibacteriaceae</taxon>
        <taxon>Abditibacterium</taxon>
    </lineage>
</organism>
<keyword evidence="2" id="KW-1185">Reference proteome</keyword>
<evidence type="ECO:0000313" key="2">
    <source>
        <dbReference type="Proteomes" id="UP000237684"/>
    </source>
</evidence>
<dbReference type="Proteomes" id="UP000237684">
    <property type="component" value="Unassembled WGS sequence"/>
</dbReference>
<proteinExistence type="predicted"/>
<gene>
    <name evidence="1" type="ORF">B1R32_107138</name>
</gene>
<dbReference type="AlphaFoldDB" id="A0A2S8STI0"/>
<name>A0A2S8STI0_9BACT</name>